<protein>
    <submittedName>
        <fullName evidence="1">Uncharacterized protein</fullName>
    </submittedName>
</protein>
<name>A0A0B1TE12_OESDE</name>
<evidence type="ECO:0000313" key="1">
    <source>
        <dbReference type="EMBL" id="KHJ94356.1"/>
    </source>
</evidence>
<organism evidence="1 2">
    <name type="scientific">Oesophagostomum dentatum</name>
    <name type="common">Nodular worm</name>
    <dbReference type="NCBI Taxonomy" id="61180"/>
    <lineage>
        <taxon>Eukaryota</taxon>
        <taxon>Metazoa</taxon>
        <taxon>Ecdysozoa</taxon>
        <taxon>Nematoda</taxon>
        <taxon>Chromadorea</taxon>
        <taxon>Rhabditida</taxon>
        <taxon>Rhabditina</taxon>
        <taxon>Rhabditomorpha</taxon>
        <taxon>Strongyloidea</taxon>
        <taxon>Strongylidae</taxon>
        <taxon>Oesophagostomum</taxon>
    </lineage>
</organism>
<dbReference type="EMBL" id="KN550356">
    <property type="protein sequence ID" value="KHJ94356.1"/>
    <property type="molecule type" value="Genomic_DNA"/>
</dbReference>
<accession>A0A0B1TE12</accession>
<evidence type="ECO:0000313" key="2">
    <source>
        <dbReference type="Proteomes" id="UP000053660"/>
    </source>
</evidence>
<sequence length="74" mass="8791">MSFSIKQEVRFLTKLLIFHWLLRKNGKSCCRRSCGTPFLVMYSTKFLCQPGWLRMRGRFRKLLFIASIVPSNFV</sequence>
<keyword evidence="2" id="KW-1185">Reference proteome</keyword>
<reference evidence="1 2" key="1">
    <citation type="submission" date="2014-03" db="EMBL/GenBank/DDBJ databases">
        <title>Draft genome of the hookworm Oesophagostomum dentatum.</title>
        <authorList>
            <person name="Mitreva M."/>
        </authorList>
    </citation>
    <scope>NUCLEOTIDE SEQUENCE [LARGE SCALE GENOMIC DNA]</scope>
    <source>
        <strain evidence="1 2">OD-Hann</strain>
    </source>
</reference>
<gene>
    <name evidence="1" type="ORF">OESDEN_05712</name>
</gene>
<dbReference type="AlphaFoldDB" id="A0A0B1TE12"/>
<proteinExistence type="predicted"/>
<dbReference type="Proteomes" id="UP000053660">
    <property type="component" value="Unassembled WGS sequence"/>
</dbReference>